<gene>
    <name evidence="14" type="ORF">GGR16_001514</name>
</gene>
<dbReference type="InterPro" id="IPR008927">
    <property type="entry name" value="6-PGluconate_DH-like_C_sf"/>
</dbReference>
<comment type="similarity">
    <text evidence="2 8">Belongs to the UDP-glucose/GDP-mannose dehydrogenase family.</text>
</comment>
<feature type="binding site" evidence="11">
    <location>
        <position position="35"/>
    </location>
    <ligand>
        <name>NAD(+)</name>
        <dbReference type="ChEBI" id="CHEBI:57540"/>
    </ligand>
</feature>
<dbReference type="InterPro" id="IPR017476">
    <property type="entry name" value="UDP-Glc/GDP-Man"/>
</dbReference>
<feature type="binding site" evidence="11">
    <location>
        <position position="121"/>
    </location>
    <ligand>
        <name>NAD(+)</name>
        <dbReference type="ChEBI" id="CHEBI:57540"/>
    </ligand>
</feature>
<evidence type="ECO:0000259" key="13">
    <source>
        <dbReference type="SMART" id="SM00984"/>
    </source>
</evidence>
<keyword evidence="6 8" id="KW-0520">NAD</keyword>
<dbReference type="EMBL" id="JACIEN010000001">
    <property type="protein sequence ID" value="MBB4016508.1"/>
    <property type="molecule type" value="Genomic_DNA"/>
</dbReference>
<dbReference type="PIRSF" id="PIRSF000124">
    <property type="entry name" value="UDPglc_GDPman_dh"/>
    <property type="match status" value="1"/>
</dbReference>
<evidence type="ECO:0000256" key="2">
    <source>
        <dbReference type="ARBA" id="ARBA00006601"/>
    </source>
</evidence>
<evidence type="ECO:0000256" key="9">
    <source>
        <dbReference type="PIRSR" id="PIRSR500134-1"/>
    </source>
</evidence>
<feature type="binding site" evidence="11">
    <location>
        <position position="86"/>
    </location>
    <ligand>
        <name>NAD(+)</name>
        <dbReference type="ChEBI" id="CHEBI:57540"/>
    </ligand>
</feature>
<feature type="binding site" evidence="11">
    <location>
        <position position="30"/>
    </location>
    <ligand>
        <name>NAD(+)</name>
        <dbReference type="ChEBI" id="CHEBI:57540"/>
    </ligand>
</feature>
<feature type="binding site" evidence="11">
    <location>
        <position position="265"/>
    </location>
    <ligand>
        <name>NAD(+)</name>
        <dbReference type="ChEBI" id="CHEBI:57540"/>
    </ligand>
</feature>
<evidence type="ECO:0000256" key="10">
    <source>
        <dbReference type="PIRSR" id="PIRSR500134-2"/>
    </source>
</evidence>
<dbReference type="EC" id="1.1.1.22" evidence="3 8"/>
<dbReference type="InterPro" id="IPR001732">
    <property type="entry name" value="UDP-Glc/GDP-Man_DH_N"/>
</dbReference>
<evidence type="ECO:0000313" key="14">
    <source>
        <dbReference type="EMBL" id="MBB4016508.1"/>
    </source>
</evidence>
<keyword evidence="15" id="KW-1185">Reference proteome</keyword>
<evidence type="ECO:0000256" key="7">
    <source>
        <dbReference type="ARBA" id="ARBA00047473"/>
    </source>
</evidence>
<dbReference type="UniPathway" id="UPA00038">
    <property type="reaction ID" value="UER00491"/>
</dbReference>
<protein>
    <recommendedName>
        <fullName evidence="4 8">UDP-glucose 6-dehydrogenase</fullName>
        <ecNumber evidence="3 8">1.1.1.22</ecNumber>
    </recommendedName>
</protein>
<dbReference type="SMART" id="SM00984">
    <property type="entry name" value="UDPG_MGDP_dh_C"/>
    <property type="match status" value="1"/>
</dbReference>
<feature type="binding site" evidence="11">
    <location>
        <position position="154"/>
    </location>
    <ligand>
        <name>NAD(+)</name>
        <dbReference type="ChEBI" id="CHEBI:57540"/>
    </ligand>
</feature>
<evidence type="ECO:0000313" key="15">
    <source>
        <dbReference type="Proteomes" id="UP000577362"/>
    </source>
</evidence>
<dbReference type="RefSeq" id="WP_183316156.1">
    <property type="nucleotide sequence ID" value="NZ_JACIEN010000001.1"/>
</dbReference>
<feature type="domain" description="UDP-glucose/GDP-mannose dehydrogenase C-terminal" evidence="13">
    <location>
        <begin position="315"/>
        <end position="416"/>
    </location>
</feature>
<dbReference type="InterPro" id="IPR036291">
    <property type="entry name" value="NAD(P)-bd_dom_sf"/>
</dbReference>
<dbReference type="NCBIfam" id="TIGR03026">
    <property type="entry name" value="NDP-sugDHase"/>
    <property type="match status" value="1"/>
</dbReference>
<feature type="binding site" evidence="10">
    <location>
        <position position="206"/>
    </location>
    <ligand>
        <name>substrate</name>
    </ligand>
</feature>
<dbReference type="PROSITE" id="PS51257">
    <property type="entry name" value="PROKAR_LIPOPROTEIN"/>
    <property type="match status" value="1"/>
</dbReference>
<dbReference type="Gene3D" id="3.40.50.720">
    <property type="entry name" value="NAD(P)-binding Rossmann-like Domain"/>
    <property type="match status" value="2"/>
</dbReference>
<evidence type="ECO:0000256" key="3">
    <source>
        <dbReference type="ARBA" id="ARBA00012954"/>
    </source>
</evidence>
<dbReference type="InterPro" id="IPR014026">
    <property type="entry name" value="UDP-Glc/GDP-Man_DH_dimer"/>
</dbReference>
<name>A0A840BYJ5_9HYPH</name>
<dbReference type="InterPro" id="IPR014027">
    <property type="entry name" value="UDP-Glc/GDP-Man_DH_C"/>
</dbReference>
<dbReference type="GO" id="GO:0000271">
    <property type="term" value="P:polysaccharide biosynthetic process"/>
    <property type="evidence" value="ECO:0007669"/>
    <property type="project" value="InterPro"/>
</dbReference>
<evidence type="ECO:0000256" key="12">
    <source>
        <dbReference type="SAM" id="MobiDB-lite"/>
    </source>
</evidence>
<comment type="caution">
    <text evidence="14">The sequence shown here is derived from an EMBL/GenBank/DDBJ whole genome shotgun (WGS) entry which is preliminary data.</text>
</comment>
<evidence type="ECO:0000256" key="11">
    <source>
        <dbReference type="PIRSR" id="PIRSR500134-3"/>
    </source>
</evidence>
<dbReference type="GO" id="GO:0003979">
    <property type="term" value="F:UDP-glucose 6-dehydrogenase activity"/>
    <property type="evidence" value="ECO:0007669"/>
    <property type="project" value="UniProtKB-EC"/>
</dbReference>
<evidence type="ECO:0000256" key="5">
    <source>
        <dbReference type="ARBA" id="ARBA00023002"/>
    </source>
</evidence>
<reference evidence="14 15" key="1">
    <citation type="submission" date="2020-08" db="EMBL/GenBank/DDBJ databases">
        <title>Genomic Encyclopedia of Type Strains, Phase IV (KMG-IV): sequencing the most valuable type-strain genomes for metagenomic binning, comparative biology and taxonomic classification.</title>
        <authorList>
            <person name="Goeker M."/>
        </authorList>
    </citation>
    <scope>NUCLEOTIDE SEQUENCE [LARGE SCALE GENOMIC DNA]</scope>
    <source>
        <strain evidence="14 15">DSM 103737</strain>
    </source>
</reference>
<dbReference type="Pfam" id="PF00984">
    <property type="entry name" value="UDPG_MGDP_dh"/>
    <property type="match status" value="1"/>
</dbReference>
<dbReference type="InterPro" id="IPR028357">
    <property type="entry name" value="UDPglc_DH_bac"/>
</dbReference>
<dbReference type="PANTHER" id="PTHR43750">
    <property type="entry name" value="UDP-GLUCOSE 6-DEHYDROGENASE TUAD"/>
    <property type="match status" value="1"/>
</dbReference>
<dbReference type="Pfam" id="PF03720">
    <property type="entry name" value="UDPG_MGDP_dh_C"/>
    <property type="match status" value="1"/>
</dbReference>
<evidence type="ECO:0000256" key="6">
    <source>
        <dbReference type="ARBA" id="ARBA00023027"/>
    </source>
</evidence>
<feature type="binding site" evidence="11">
    <location>
        <position position="329"/>
    </location>
    <ligand>
        <name>NAD(+)</name>
        <dbReference type="ChEBI" id="CHEBI:57540"/>
    </ligand>
</feature>
<accession>A0A840BYJ5</accession>
<evidence type="ECO:0000256" key="4">
    <source>
        <dbReference type="ARBA" id="ARBA00015132"/>
    </source>
</evidence>
<evidence type="ECO:0000256" key="1">
    <source>
        <dbReference type="ARBA" id="ARBA00004701"/>
    </source>
</evidence>
<dbReference type="SUPFAM" id="SSF48179">
    <property type="entry name" value="6-phosphogluconate dehydrogenase C-terminal domain-like"/>
    <property type="match status" value="1"/>
</dbReference>
<comment type="pathway">
    <text evidence="1">Nucleotide-sugar biosynthesis; UDP-alpha-D-glucuronate biosynthesis; UDP-alpha-D-glucuronate from UDP-alpha-D-glucose: step 1/1.</text>
</comment>
<organism evidence="14 15">
    <name type="scientific">Chelatococcus caeni</name>
    <dbReference type="NCBI Taxonomy" id="1348468"/>
    <lineage>
        <taxon>Bacteria</taxon>
        <taxon>Pseudomonadati</taxon>
        <taxon>Pseudomonadota</taxon>
        <taxon>Alphaproteobacteria</taxon>
        <taxon>Hyphomicrobiales</taxon>
        <taxon>Chelatococcaceae</taxon>
        <taxon>Chelatococcus</taxon>
    </lineage>
</organism>
<feature type="binding site" evidence="10">
    <location>
        <position position="259"/>
    </location>
    <ligand>
        <name>substrate</name>
    </ligand>
</feature>
<dbReference type="PANTHER" id="PTHR43750:SF3">
    <property type="entry name" value="UDP-GLUCOSE 6-DEHYDROGENASE TUAD"/>
    <property type="match status" value="1"/>
</dbReference>
<dbReference type="InterPro" id="IPR036220">
    <property type="entry name" value="UDP-Glc/GDP-Man_DH_C_sf"/>
</dbReference>
<dbReference type="SUPFAM" id="SSF51735">
    <property type="entry name" value="NAD(P)-binding Rossmann-fold domains"/>
    <property type="match status" value="1"/>
</dbReference>
<keyword evidence="5 8" id="KW-0560">Oxidoreductase</keyword>
<evidence type="ECO:0000256" key="8">
    <source>
        <dbReference type="PIRNR" id="PIRNR000124"/>
    </source>
</evidence>
<proteinExistence type="inferred from homology"/>
<comment type="catalytic activity">
    <reaction evidence="7 8">
        <text>UDP-alpha-D-glucose + 2 NAD(+) + H2O = UDP-alpha-D-glucuronate + 2 NADH + 3 H(+)</text>
        <dbReference type="Rhea" id="RHEA:23596"/>
        <dbReference type="ChEBI" id="CHEBI:15377"/>
        <dbReference type="ChEBI" id="CHEBI:15378"/>
        <dbReference type="ChEBI" id="CHEBI:57540"/>
        <dbReference type="ChEBI" id="CHEBI:57945"/>
        <dbReference type="ChEBI" id="CHEBI:58052"/>
        <dbReference type="ChEBI" id="CHEBI:58885"/>
        <dbReference type="EC" id="1.1.1.22"/>
    </reaction>
</comment>
<feature type="region of interest" description="Disordered" evidence="12">
    <location>
        <begin position="437"/>
        <end position="459"/>
    </location>
</feature>
<dbReference type="Pfam" id="PF03721">
    <property type="entry name" value="UDPG_MGDP_dh_N"/>
    <property type="match status" value="1"/>
</dbReference>
<dbReference type="Gene3D" id="1.20.5.100">
    <property type="entry name" value="Cytochrome c1, transmembrane anchor, C-terminal"/>
    <property type="match status" value="1"/>
</dbReference>
<dbReference type="GO" id="GO:0051287">
    <property type="term" value="F:NAD binding"/>
    <property type="evidence" value="ECO:0007669"/>
    <property type="project" value="InterPro"/>
</dbReference>
<dbReference type="AlphaFoldDB" id="A0A840BYJ5"/>
<feature type="binding site" evidence="10">
    <location>
        <position position="322"/>
    </location>
    <ligand>
        <name>substrate</name>
    </ligand>
</feature>
<feature type="compositionally biased region" description="Low complexity" evidence="12">
    <location>
        <begin position="437"/>
        <end position="447"/>
    </location>
</feature>
<feature type="binding site" evidence="10">
    <location>
        <begin position="151"/>
        <end position="154"/>
    </location>
    <ligand>
        <name>substrate</name>
    </ligand>
</feature>
<dbReference type="PIRSF" id="PIRSF500134">
    <property type="entry name" value="UDPglc_DH_bac"/>
    <property type="match status" value="1"/>
</dbReference>
<feature type="active site" description="Nucleophile" evidence="9">
    <location>
        <position position="262"/>
    </location>
</feature>
<dbReference type="SUPFAM" id="SSF52413">
    <property type="entry name" value="UDP-glucose/GDP-mannose dehydrogenase C-terminal domain"/>
    <property type="match status" value="1"/>
</dbReference>
<dbReference type="Proteomes" id="UP000577362">
    <property type="component" value="Unassembled WGS sequence"/>
</dbReference>
<sequence length="459" mass="48852">MRIAVIGAGYVGLTTGSCLAALGHRVRCHDIDGGRLARLARLDLPLYEPGLEDLVRRGMADGSLQFCLGLEDALEAAEAVFLAVGTPALPDGEIDLSQIIASARAIAPRLARNAIVIVKSTVVPGTCRQLADLIARERGALDIRVASNPEFLREGAAVGDFMEPDRIVIGADDVQAAKVLEEIYAPLARRKVPVLSTSCDNAELVKYAANAFLALKIGFINDIAELCERIGGDVARVAEGIGLDRRIGPSCLTPGPGFGGSCFPKDTRAFAAVSRRAGAPQALIETLIRRNEERKAHLGRRILNEAALASGDTVAVLGLAFKAGTDDIREAAALTIIPMLQKAGIAVRAHDPMAMALARRHLADVRWCATPYEAAEKADALVILTEWDDYRGLDLARIADRMAGRMLFDYRNLLPPEAVTAAGLRCIGLGRPAAPRAAEEAPSAPSAQWRGKVAARSRL</sequence>
<dbReference type="GO" id="GO:0006065">
    <property type="term" value="P:UDP-glucuronate biosynthetic process"/>
    <property type="evidence" value="ECO:0007669"/>
    <property type="project" value="UniProtKB-UniPathway"/>
</dbReference>